<accession>A0ABT7MGC5</accession>
<comment type="caution">
    <text evidence="1">The sequence shown here is derived from an EMBL/GenBank/DDBJ whole genome shotgun (WGS) entry which is preliminary data.</text>
</comment>
<dbReference type="Proteomes" id="UP001231924">
    <property type="component" value="Unassembled WGS sequence"/>
</dbReference>
<reference evidence="1 2" key="1">
    <citation type="submission" date="2023-06" db="EMBL/GenBank/DDBJ databases">
        <title>Actinomycetospora Odt1-22.</title>
        <authorList>
            <person name="Supong K."/>
        </authorList>
    </citation>
    <scope>NUCLEOTIDE SEQUENCE [LARGE SCALE GENOMIC DNA]</scope>
    <source>
        <strain evidence="1 2">Odt1-22</strain>
    </source>
</reference>
<organism evidence="1 2">
    <name type="scientific">Actinomycetospora termitidis</name>
    <dbReference type="NCBI Taxonomy" id="3053470"/>
    <lineage>
        <taxon>Bacteria</taxon>
        <taxon>Bacillati</taxon>
        <taxon>Actinomycetota</taxon>
        <taxon>Actinomycetes</taxon>
        <taxon>Pseudonocardiales</taxon>
        <taxon>Pseudonocardiaceae</taxon>
        <taxon>Actinomycetospora</taxon>
    </lineage>
</organism>
<gene>
    <name evidence="1" type="ORF">QRT03_27435</name>
</gene>
<name>A0ABT7MGC5_9PSEU</name>
<evidence type="ECO:0008006" key="3">
    <source>
        <dbReference type="Google" id="ProtNLM"/>
    </source>
</evidence>
<dbReference type="RefSeq" id="WP_286056335.1">
    <property type="nucleotide sequence ID" value="NZ_JASVWF010000008.1"/>
</dbReference>
<dbReference type="EMBL" id="JASVWF010000008">
    <property type="protein sequence ID" value="MDL5159729.1"/>
    <property type="molecule type" value="Genomic_DNA"/>
</dbReference>
<evidence type="ECO:0000313" key="2">
    <source>
        <dbReference type="Proteomes" id="UP001231924"/>
    </source>
</evidence>
<keyword evidence="2" id="KW-1185">Reference proteome</keyword>
<protein>
    <recommendedName>
        <fullName evidence="3">SAM-dependent methyltransferase</fullName>
    </recommendedName>
</protein>
<sequence length="51" mass="5773">MVTHHAAVLDGYGEATRRRALDRLRVLFEAHATPDGVLFDSATWLVRARRP</sequence>
<proteinExistence type="predicted"/>
<evidence type="ECO:0000313" key="1">
    <source>
        <dbReference type="EMBL" id="MDL5159729.1"/>
    </source>
</evidence>